<evidence type="ECO:0000313" key="1">
    <source>
        <dbReference type="EMBL" id="VTN10353.1"/>
    </source>
</evidence>
<accession>A0A4U9D401</accession>
<dbReference type="Proteomes" id="UP000339249">
    <property type="component" value="Unassembled WGS sequence"/>
</dbReference>
<dbReference type="AlphaFoldDB" id="A0A4U9D401"/>
<sequence>MLPQLTARAEAFLNSELSWDAVQQPLLAHKVNTFKALYNASK</sequence>
<proteinExistence type="predicted"/>
<dbReference type="EC" id="6.1.1.10" evidence="1"/>
<name>A0A4U9D401_RAOTE</name>
<gene>
    <name evidence="1" type="primary">metG_2</name>
    <name evidence="1" type="ORF">NCTC9185_02274</name>
</gene>
<protein>
    <submittedName>
        <fullName evidence="1">Methionine--tRNA ligase</fullName>
        <ecNumber evidence="1">6.1.1.10</ecNumber>
    </submittedName>
</protein>
<evidence type="ECO:0000313" key="2">
    <source>
        <dbReference type="Proteomes" id="UP000339249"/>
    </source>
</evidence>
<keyword evidence="1" id="KW-0436">Ligase</keyword>
<dbReference type="GO" id="GO:0004825">
    <property type="term" value="F:methionine-tRNA ligase activity"/>
    <property type="evidence" value="ECO:0007669"/>
    <property type="project" value="UniProtKB-EC"/>
</dbReference>
<dbReference type="EMBL" id="CABDVU010000001">
    <property type="protein sequence ID" value="VTN10353.1"/>
    <property type="molecule type" value="Genomic_DNA"/>
</dbReference>
<reference evidence="1 2" key="1">
    <citation type="submission" date="2019-04" db="EMBL/GenBank/DDBJ databases">
        <authorList>
            <consortium name="Pathogen Informatics"/>
        </authorList>
    </citation>
    <scope>NUCLEOTIDE SEQUENCE [LARGE SCALE GENOMIC DNA]</scope>
    <source>
        <strain evidence="1 2">NCTC9185</strain>
    </source>
</reference>
<organism evidence="1 2">
    <name type="scientific">Raoultella terrigena</name>
    <name type="common">Klebsiella terrigena</name>
    <dbReference type="NCBI Taxonomy" id="577"/>
    <lineage>
        <taxon>Bacteria</taxon>
        <taxon>Pseudomonadati</taxon>
        <taxon>Pseudomonadota</taxon>
        <taxon>Gammaproteobacteria</taxon>
        <taxon>Enterobacterales</taxon>
        <taxon>Enterobacteriaceae</taxon>
        <taxon>Klebsiella/Raoultella group</taxon>
        <taxon>Raoultella</taxon>
    </lineage>
</organism>